<dbReference type="InterPro" id="IPR050466">
    <property type="entry name" value="Carboxylest/Gibb_receptor"/>
</dbReference>
<dbReference type="InterPro" id="IPR013094">
    <property type="entry name" value="AB_hydrolase_3"/>
</dbReference>
<feature type="domain" description="Alpha/beta hydrolase fold-3" evidence="2">
    <location>
        <begin position="80"/>
        <end position="289"/>
    </location>
</feature>
<evidence type="ECO:0000259" key="2">
    <source>
        <dbReference type="Pfam" id="PF07859"/>
    </source>
</evidence>
<reference evidence="3 4" key="1">
    <citation type="submission" date="2024-06" db="EMBL/GenBank/DDBJ databases">
        <title>A chromosome level genome sequence of Diviner's sage (Salvia divinorum).</title>
        <authorList>
            <person name="Ford S.A."/>
            <person name="Ro D.-K."/>
            <person name="Ness R.W."/>
            <person name="Phillips M.A."/>
        </authorList>
    </citation>
    <scope>NUCLEOTIDE SEQUENCE [LARGE SCALE GENOMIC DNA]</scope>
    <source>
        <strain evidence="3">SAF-2024a</strain>
        <tissue evidence="3">Leaf</tissue>
    </source>
</reference>
<evidence type="ECO:0000313" key="4">
    <source>
        <dbReference type="Proteomes" id="UP001567538"/>
    </source>
</evidence>
<name>A0ABD1H3L8_SALDI</name>
<sequence>MSETQAISDPYASLGLRKNSDGSFTRIAATVLDSTAACPDPPISTPVLTKDVPINPHNNTWARLYLPRRQSTPNSKLPLIVFFHGGGFVMASAASSLFQSFCSEIALHLDAVMVSVEYRNAPEHRLPAAYDDCMEALHWVKSGDEWLTDHADFSNCYIMGNSAGGNIALRVGMQAPVKIRGLILHQPFLGGLERTASEIRLAESEAIPLYMCDILWDLALPIGANRDHEFSNPTKELSVDNVISEGFRILVTGYEGDPLIDRQRELVKMLREKGVRVVEHFREGGYHGIEFFDHSFARALYPVLNNFILAV</sequence>
<dbReference type="InterPro" id="IPR029058">
    <property type="entry name" value="AB_hydrolase_fold"/>
</dbReference>
<proteinExistence type="inferred from homology"/>
<accession>A0ABD1H3L8</accession>
<comment type="caution">
    <text evidence="3">The sequence shown here is derived from an EMBL/GenBank/DDBJ whole genome shotgun (WGS) entry which is preliminary data.</text>
</comment>
<organism evidence="3 4">
    <name type="scientific">Salvia divinorum</name>
    <name type="common">Maria pastora</name>
    <name type="synonym">Diviner's sage</name>
    <dbReference type="NCBI Taxonomy" id="28513"/>
    <lineage>
        <taxon>Eukaryota</taxon>
        <taxon>Viridiplantae</taxon>
        <taxon>Streptophyta</taxon>
        <taxon>Embryophyta</taxon>
        <taxon>Tracheophyta</taxon>
        <taxon>Spermatophyta</taxon>
        <taxon>Magnoliopsida</taxon>
        <taxon>eudicotyledons</taxon>
        <taxon>Gunneridae</taxon>
        <taxon>Pentapetalae</taxon>
        <taxon>asterids</taxon>
        <taxon>lamiids</taxon>
        <taxon>Lamiales</taxon>
        <taxon>Lamiaceae</taxon>
        <taxon>Nepetoideae</taxon>
        <taxon>Mentheae</taxon>
        <taxon>Salviinae</taxon>
        <taxon>Salvia</taxon>
        <taxon>Salvia subgen. Calosphace</taxon>
    </lineage>
</organism>
<evidence type="ECO:0000313" key="3">
    <source>
        <dbReference type="EMBL" id="KAL1549611.1"/>
    </source>
</evidence>
<dbReference type="EMBL" id="JBEAFC010000007">
    <property type="protein sequence ID" value="KAL1549611.1"/>
    <property type="molecule type" value="Genomic_DNA"/>
</dbReference>
<evidence type="ECO:0000256" key="1">
    <source>
        <dbReference type="ARBA" id="ARBA00010515"/>
    </source>
</evidence>
<dbReference type="Gene3D" id="3.40.50.1820">
    <property type="entry name" value="alpha/beta hydrolase"/>
    <property type="match status" value="1"/>
</dbReference>
<dbReference type="Proteomes" id="UP001567538">
    <property type="component" value="Unassembled WGS sequence"/>
</dbReference>
<comment type="similarity">
    <text evidence="1">Belongs to the 'GDXG' lipolytic enzyme family.</text>
</comment>
<gene>
    <name evidence="3" type="ORF">AAHA92_17693</name>
</gene>
<dbReference type="PANTHER" id="PTHR23024">
    <property type="entry name" value="ARYLACETAMIDE DEACETYLASE"/>
    <property type="match status" value="1"/>
</dbReference>
<dbReference type="Pfam" id="PF07859">
    <property type="entry name" value="Abhydrolase_3"/>
    <property type="match status" value="1"/>
</dbReference>
<dbReference type="PANTHER" id="PTHR23024:SF546">
    <property type="entry name" value="CARBOXYLESTERASE 120-RELATED"/>
    <property type="match status" value="1"/>
</dbReference>
<dbReference type="AlphaFoldDB" id="A0ABD1H3L8"/>
<keyword evidence="4" id="KW-1185">Reference proteome</keyword>
<dbReference type="SUPFAM" id="SSF53474">
    <property type="entry name" value="alpha/beta-Hydrolases"/>
    <property type="match status" value="1"/>
</dbReference>
<protein>
    <submittedName>
        <fullName evidence="3">Carboxylesterase 1-like</fullName>
    </submittedName>
</protein>